<dbReference type="AlphaFoldDB" id="F5YJX8"/>
<protein>
    <submittedName>
        <fullName evidence="2">Uncharacterized protein</fullName>
    </submittedName>
</protein>
<keyword evidence="1" id="KW-0812">Transmembrane</keyword>
<dbReference type="STRING" id="545694.TREPR_0712"/>
<keyword evidence="1" id="KW-1133">Transmembrane helix</keyword>
<gene>
    <name evidence="2" type="ordered locus">TREPR_0712</name>
</gene>
<dbReference type="KEGG" id="tpi:TREPR_0712"/>
<proteinExistence type="predicted"/>
<dbReference type="HOGENOM" id="CLU_3278271_0_0_12"/>
<dbReference type="EMBL" id="CP001843">
    <property type="protein sequence ID" value="AEF85597.1"/>
    <property type="molecule type" value="Genomic_DNA"/>
</dbReference>
<evidence type="ECO:0000313" key="2">
    <source>
        <dbReference type="EMBL" id="AEF85597.1"/>
    </source>
</evidence>
<evidence type="ECO:0000256" key="1">
    <source>
        <dbReference type="SAM" id="Phobius"/>
    </source>
</evidence>
<feature type="transmembrane region" description="Helical" evidence="1">
    <location>
        <begin position="17"/>
        <end position="36"/>
    </location>
</feature>
<reference evidence="3" key="1">
    <citation type="submission" date="2009-12" db="EMBL/GenBank/DDBJ databases">
        <title>Complete sequence of Treponema primitia strain ZAS-2.</title>
        <authorList>
            <person name="Tetu S.G."/>
            <person name="Matson E."/>
            <person name="Ren Q."/>
            <person name="Seshadri R."/>
            <person name="Elbourne L."/>
            <person name="Hassan K.A."/>
            <person name="Durkin A."/>
            <person name="Radune D."/>
            <person name="Mohamoud Y."/>
            <person name="Shay R."/>
            <person name="Jin S."/>
            <person name="Zhang X."/>
            <person name="Lucey K."/>
            <person name="Ballor N.R."/>
            <person name="Ottesen E."/>
            <person name="Rosenthal R."/>
            <person name="Allen A."/>
            <person name="Leadbetter J.R."/>
            <person name="Paulsen I.T."/>
        </authorList>
    </citation>
    <scope>NUCLEOTIDE SEQUENCE [LARGE SCALE GENOMIC DNA]</scope>
    <source>
        <strain evidence="3">ATCC BAA-887 / DSM 12427 / ZAS-2</strain>
    </source>
</reference>
<dbReference type="Proteomes" id="UP000009223">
    <property type="component" value="Chromosome"/>
</dbReference>
<sequence length="41" mass="4849">MNLCGASFEELLPREDIIFFHYSALFIDIFLFFLDFSQKIG</sequence>
<evidence type="ECO:0000313" key="3">
    <source>
        <dbReference type="Proteomes" id="UP000009223"/>
    </source>
</evidence>
<keyword evidence="1" id="KW-0472">Membrane</keyword>
<keyword evidence="3" id="KW-1185">Reference proteome</keyword>
<reference evidence="2 3" key="2">
    <citation type="journal article" date="2011" name="ISME J.">
        <title>RNA-seq reveals cooperative metabolic interactions between two termite-gut spirochete species in co-culture.</title>
        <authorList>
            <person name="Rosenthal A.Z."/>
            <person name="Matson E.G."/>
            <person name="Eldar A."/>
            <person name="Leadbetter J.R."/>
        </authorList>
    </citation>
    <scope>NUCLEOTIDE SEQUENCE [LARGE SCALE GENOMIC DNA]</scope>
    <source>
        <strain evidence="3">ATCC BAA-887 / DSM 12427 / ZAS-2</strain>
    </source>
</reference>
<accession>F5YJX8</accession>
<organism evidence="2 3">
    <name type="scientific">Treponema primitia (strain ATCC BAA-887 / DSM 12427 / ZAS-2)</name>
    <dbReference type="NCBI Taxonomy" id="545694"/>
    <lineage>
        <taxon>Bacteria</taxon>
        <taxon>Pseudomonadati</taxon>
        <taxon>Spirochaetota</taxon>
        <taxon>Spirochaetia</taxon>
        <taxon>Spirochaetales</taxon>
        <taxon>Treponemataceae</taxon>
        <taxon>Treponema</taxon>
    </lineage>
</organism>
<name>F5YJX8_TREPZ</name>